<sequence>MPKLTPELLDYMMNNKESALKALEEAHREAINKLQDNLNILREKGIINKTQANKYNKKQLAEYISGVITAIDEIGDDDTIIYTTTDDNKYLLKRRDELEKIFKLKIMTVQETTKFVKNDISNKRPDYIG</sequence>
<evidence type="ECO:0000256" key="1">
    <source>
        <dbReference type="SAM" id="Coils"/>
    </source>
</evidence>
<accession>A0A6C0EPY2</accession>
<organism evidence="2">
    <name type="scientific">viral metagenome</name>
    <dbReference type="NCBI Taxonomy" id="1070528"/>
    <lineage>
        <taxon>unclassified sequences</taxon>
        <taxon>metagenomes</taxon>
        <taxon>organismal metagenomes</taxon>
    </lineage>
</organism>
<protein>
    <submittedName>
        <fullName evidence="2">Uncharacterized protein</fullName>
    </submittedName>
</protein>
<dbReference type="EMBL" id="MN738897">
    <property type="protein sequence ID" value="QHT30380.1"/>
    <property type="molecule type" value="Genomic_DNA"/>
</dbReference>
<reference evidence="2" key="1">
    <citation type="journal article" date="2020" name="Nature">
        <title>Giant virus diversity and host interactions through global metagenomics.</title>
        <authorList>
            <person name="Schulz F."/>
            <person name="Roux S."/>
            <person name="Paez-Espino D."/>
            <person name="Jungbluth S."/>
            <person name="Walsh D.A."/>
            <person name="Denef V.J."/>
            <person name="McMahon K.D."/>
            <person name="Konstantinidis K.T."/>
            <person name="Eloe-Fadrosh E.A."/>
            <person name="Kyrpides N.C."/>
            <person name="Woyke T."/>
        </authorList>
    </citation>
    <scope>NUCLEOTIDE SEQUENCE</scope>
    <source>
        <strain evidence="2">GVMAG-M-3300009149-34</strain>
    </source>
</reference>
<dbReference type="AlphaFoldDB" id="A0A6C0EPY2"/>
<keyword evidence="1" id="KW-0175">Coiled coil</keyword>
<name>A0A6C0EPY2_9ZZZZ</name>
<feature type="coiled-coil region" evidence="1">
    <location>
        <begin position="13"/>
        <end position="44"/>
    </location>
</feature>
<evidence type="ECO:0000313" key="2">
    <source>
        <dbReference type="EMBL" id="QHT30380.1"/>
    </source>
</evidence>
<proteinExistence type="predicted"/>